<proteinExistence type="predicted"/>
<accession>A0A1F6EXB5</accession>
<comment type="caution">
    <text evidence="1">The sequence shown here is derived from an EMBL/GenBank/DDBJ whole genome shotgun (WGS) entry which is preliminary data.</text>
</comment>
<evidence type="ECO:0000313" key="2">
    <source>
        <dbReference type="Proteomes" id="UP000178811"/>
    </source>
</evidence>
<reference evidence="1 2" key="1">
    <citation type="journal article" date="2016" name="Nat. Commun.">
        <title>Thousands of microbial genomes shed light on interconnected biogeochemical processes in an aquifer system.</title>
        <authorList>
            <person name="Anantharaman K."/>
            <person name="Brown C.T."/>
            <person name="Hug L.A."/>
            <person name="Sharon I."/>
            <person name="Castelle C.J."/>
            <person name="Probst A.J."/>
            <person name="Thomas B.C."/>
            <person name="Singh A."/>
            <person name="Wilkins M.J."/>
            <person name="Karaoz U."/>
            <person name="Brodie E.L."/>
            <person name="Williams K.H."/>
            <person name="Hubbard S.S."/>
            <person name="Banfield J.F."/>
        </authorList>
    </citation>
    <scope>NUCLEOTIDE SEQUENCE [LARGE SCALE GENOMIC DNA]</scope>
</reference>
<name>A0A1F6EXB5_9BACT</name>
<organism evidence="1 2">
    <name type="scientific">Candidatus Kaiserbacteria bacterium RIFCSPLOWO2_01_FULL_52_12b</name>
    <dbReference type="NCBI Taxonomy" id="1798509"/>
    <lineage>
        <taxon>Bacteria</taxon>
        <taxon>Candidatus Kaiseribacteriota</taxon>
    </lineage>
</organism>
<dbReference type="AlphaFoldDB" id="A0A1F6EXB5"/>
<dbReference type="Proteomes" id="UP000178811">
    <property type="component" value="Unassembled WGS sequence"/>
</dbReference>
<protein>
    <submittedName>
        <fullName evidence="1">Uncharacterized protein</fullName>
    </submittedName>
</protein>
<evidence type="ECO:0000313" key="1">
    <source>
        <dbReference type="EMBL" id="OGG78271.1"/>
    </source>
</evidence>
<dbReference type="EMBL" id="MFLW01000017">
    <property type="protein sequence ID" value="OGG78271.1"/>
    <property type="molecule type" value="Genomic_DNA"/>
</dbReference>
<gene>
    <name evidence="1" type="ORF">A3A36_01715</name>
</gene>
<sequence>MKLLKAVSVREVKRTFVIANNIRIQKSGRRYLSNISKEEFLKKFQQSKRKGLRMKNVQLDKHLEWPRRVHAYNVSHWYLGKVKTSEVGVWKGAGGLPLSWTNGSLKDTADKVRRALGKNSKSLKKRARYAISNMIATNVGMLQSEKYLLPIIFKGGTGTRGRRGFKRVMNGDIDDGCMRTIALAVHGVKVIRAYIGFPKKARAVH</sequence>